<comment type="caution">
    <text evidence="2">The sequence shown here is derived from an EMBL/GenBank/DDBJ whole genome shotgun (WGS) entry which is preliminary data.</text>
</comment>
<name>A0A9Q1HDQ8_HOLLE</name>
<organism evidence="2 3">
    <name type="scientific">Holothuria leucospilota</name>
    <name type="common">Black long sea cucumber</name>
    <name type="synonym">Mertensiothuria leucospilota</name>
    <dbReference type="NCBI Taxonomy" id="206669"/>
    <lineage>
        <taxon>Eukaryota</taxon>
        <taxon>Metazoa</taxon>
        <taxon>Echinodermata</taxon>
        <taxon>Eleutherozoa</taxon>
        <taxon>Echinozoa</taxon>
        <taxon>Holothuroidea</taxon>
        <taxon>Aspidochirotacea</taxon>
        <taxon>Aspidochirotida</taxon>
        <taxon>Holothuriidae</taxon>
        <taxon>Holothuria</taxon>
    </lineage>
</organism>
<protein>
    <submittedName>
        <fullName evidence="2">Uncharacterized protein</fullName>
    </submittedName>
</protein>
<evidence type="ECO:0000313" key="3">
    <source>
        <dbReference type="Proteomes" id="UP001152320"/>
    </source>
</evidence>
<dbReference type="AlphaFoldDB" id="A0A9Q1HDQ8"/>
<gene>
    <name evidence="2" type="ORF">HOLleu_13468</name>
</gene>
<evidence type="ECO:0000256" key="1">
    <source>
        <dbReference type="SAM" id="MobiDB-lite"/>
    </source>
</evidence>
<accession>A0A9Q1HDQ8</accession>
<proteinExistence type="predicted"/>
<dbReference type="Proteomes" id="UP001152320">
    <property type="component" value="Chromosome 5"/>
</dbReference>
<evidence type="ECO:0000313" key="2">
    <source>
        <dbReference type="EMBL" id="KAJ8042419.1"/>
    </source>
</evidence>
<keyword evidence="3" id="KW-1185">Reference proteome</keyword>
<sequence>MLKIQGISPDTLGSIKCLNDSLKRLWKMRKEHFGPTSAAPFRSNGVKDDRQQEKPSYQQPPCILVVYAGMMDEEGFAFVGQPLTISQGDAVRHWMLEGM</sequence>
<reference evidence="2" key="1">
    <citation type="submission" date="2021-10" db="EMBL/GenBank/DDBJ databases">
        <title>Tropical sea cucumber genome reveals ecological adaptation and Cuvierian tubules defense mechanism.</title>
        <authorList>
            <person name="Chen T."/>
        </authorList>
    </citation>
    <scope>NUCLEOTIDE SEQUENCE</scope>
    <source>
        <strain evidence="2">Nanhai2018</strain>
        <tissue evidence="2">Muscle</tissue>
    </source>
</reference>
<feature type="region of interest" description="Disordered" evidence="1">
    <location>
        <begin position="35"/>
        <end position="56"/>
    </location>
</feature>
<dbReference type="EMBL" id="JAIZAY010000005">
    <property type="protein sequence ID" value="KAJ8042419.1"/>
    <property type="molecule type" value="Genomic_DNA"/>
</dbReference>